<keyword evidence="1" id="KW-0812">Transmembrane</keyword>
<keyword evidence="1" id="KW-1133">Transmembrane helix</keyword>
<sequence>MEVFWFMIKPLLIGWELLGWWLIPLIIFAFLGVMFLYIKYVSGTRAGQ</sequence>
<name>A0A0F9MAU8_9ZZZZ</name>
<protein>
    <submittedName>
        <fullName evidence="2">Uncharacterized protein</fullName>
    </submittedName>
</protein>
<reference evidence="2" key="1">
    <citation type="journal article" date="2015" name="Nature">
        <title>Complex archaea that bridge the gap between prokaryotes and eukaryotes.</title>
        <authorList>
            <person name="Spang A."/>
            <person name="Saw J.H."/>
            <person name="Jorgensen S.L."/>
            <person name="Zaremba-Niedzwiedzka K."/>
            <person name="Martijn J."/>
            <person name="Lind A.E."/>
            <person name="van Eijk R."/>
            <person name="Schleper C."/>
            <person name="Guy L."/>
            <person name="Ettema T.J."/>
        </authorList>
    </citation>
    <scope>NUCLEOTIDE SEQUENCE</scope>
</reference>
<dbReference type="EMBL" id="LAZR01004907">
    <property type="protein sequence ID" value="KKN04550.1"/>
    <property type="molecule type" value="Genomic_DNA"/>
</dbReference>
<evidence type="ECO:0000313" key="2">
    <source>
        <dbReference type="EMBL" id="KKN04550.1"/>
    </source>
</evidence>
<keyword evidence="1" id="KW-0472">Membrane</keyword>
<dbReference type="AlphaFoldDB" id="A0A0F9MAU8"/>
<proteinExistence type="predicted"/>
<comment type="caution">
    <text evidence="2">The sequence shown here is derived from an EMBL/GenBank/DDBJ whole genome shotgun (WGS) entry which is preliminary data.</text>
</comment>
<accession>A0A0F9MAU8</accession>
<evidence type="ECO:0000256" key="1">
    <source>
        <dbReference type="SAM" id="Phobius"/>
    </source>
</evidence>
<feature type="transmembrane region" description="Helical" evidence="1">
    <location>
        <begin position="20"/>
        <end position="38"/>
    </location>
</feature>
<organism evidence="2">
    <name type="scientific">marine sediment metagenome</name>
    <dbReference type="NCBI Taxonomy" id="412755"/>
    <lineage>
        <taxon>unclassified sequences</taxon>
        <taxon>metagenomes</taxon>
        <taxon>ecological metagenomes</taxon>
    </lineage>
</organism>
<gene>
    <name evidence="2" type="ORF">LCGC14_1096310</name>
</gene>